<evidence type="ECO:0000313" key="1">
    <source>
        <dbReference type="EMBL" id="ORX82571.1"/>
    </source>
</evidence>
<feature type="non-terminal residue" evidence="1">
    <location>
        <position position="1"/>
    </location>
</feature>
<evidence type="ECO:0008006" key="3">
    <source>
        <dbReference type="Google" id="ProtNLM"/>
    </source>
</evidence>
<dbReference type="PANTHER" id="PTHR40050:SF1">
    <property type="entry name" value="INNER SPORE COAT PROTEIN H"/>
    <property type="match status" value="1"/>
</dbReference>
<sequence>LRSDCIEPTYLRTKLVCDIHNRLGLISSSANYIQLYINNEYMGLYIINDLFKPSWVEKVYGDIETSTLYKCKSIEDFIPEYSKDCFNENDEITDESEWINFLKRIENAKTASDIEDTFEIDHFLYEMAIEYLVGGWDHIQNTHNFNLYKQPSGKWIYLPYDFDLDIGQTYYYKEEFKDFTREMHIIDILILQDSSRFDNILKDIINKVFNPAILYPRIDELKQFIKPYVELDKTVNSEGKYPGRINENSACGAIFFSQEQWDAYSEFTTGYTGDERVSYGLKYWILMKYRYICNQYNMECDPIFMDENYEYPINKDLEYKDKYLEYLNSIMEYPTDMETETVDTFEL</sequence>
<dbReference type="EMBL" id="MCFG01000092">
    <property type="protein sequence ID" value="ORX82571.1"/>
    <property type="molecule type" value="Genomic_DNA"/>
</dbReference>
<name>A0A1Y1X9W4_9FUNG</name>
<reference evidence="1 2" key="1">
    <citation type="submission" date="2016-08" db="EMBL/GenBank/DDBJ databases">
        <title>A Parts List for Fungal Cellulosomes Revealed by Comparative Genomics.</title>
        <authorList>
            <consortium name="DOE Joint Genome Institute"/>
            <person name="Haitjema C.H."/>
            <person name="Gilmore S.P."/>
            <person name="Henske J.K."/>
            <person name="Solomon K.V."/>
            <person name="De Groot R."/>
            <person name="Kuo A."/>
            <person name="Mondo S.J."/>
            <person name="Salamov A.A."/>
            <person name="Labutti K."/>
            <person name="Zhao Z."/>
            <person name="Chiniquy J."/>
            <person name="Barry K."/>
            <person name="Brewer H.M."/>
            <person name="Purvine S.O."/>
            <person name="Wright A.T."/>
            <person name="Boxma B."/>
            <person name="Van Alen T."/>
            <person name="Hackstein J.H."/>
            <person name="Baker S.E."/>
            <person name="Grigoriev I.V."/>
            <person name="O'Malley M.A."/>
        </authorList>
    </citation>
    <scope>NUCLEOTIDE SEQUENCE [LARGE SCALE GENOMIC DNA]</scope>
    <source>
        <strain evidence="1 2">S4</strain>
    </source>
</reference>
<dbReference type="Proteomes" id="UP000193944">
    <property type="component" value="Unassembled WGS sequence"/>
</dbReference>
<keyword evidence="2" id="KW-1185">Reference proteome</keyword>
<dbReference type="InterPro" id="IPR014867">
    <property type="entry name" value="Spore_coat_CotH_CotH2/3/7"/>
</dbReference>
<comment type="caution">
    <text evidence="1">The sequence shown here is derived from an EMBL/GenBank/DDBJ whole genome shotgun (WGS) entry which is preliminary data.</text>
</comment>
<dbReference type="STRING" id="1754192.A0A1Y1X9W4"/>
<dbReference type="OrthoDB" id="10267127at2759"/>
<evidence type="ECO:0000313" key="2">
    <source>
        <dbReference type="Proteomes" id="UP000193944"/>
    </source>
</evidence>
<dbReference type="PANTHER" id="PTHR40050">
    <property type="entry name" value="INNER SPORE COAT PROTEIN H"/>
    <property type="match status" value="1"/>
</dbReference>
<organism evidence="1 2">
    <name type="scientific">Anaeromyces robustus</name>
    <dbReference type="NCBI Taxonomy" id="1754192"/>
    <lineage>
        <taxon>Eukaryota</taxon>
        <taxon>Fungi</taxon>
        <taxon>Fungi incertae sedis</taxon>
        <taxon>Chytridiomycota</taxon>
        <taxon>Chytridiomycota incertae sedis</taxon>
        <taxon>Neocallimastigomycetes</taxon>
        <taxon>Neocallimastigales</taxon>
        <taxon>Neocallimastigaceae</taxon>
        <taxon>Anaeromyces</taxon>
    </lineage>
</organism>
<gene>
    <name evidence="1" type="ORF">BCR32DRAFT_202599</name>
</gene>
<protein>
    <recommendedName>
        <fullName evidence="3">Coth-domain-containing protein</fullName>
    </recommendedName>
</protein>
<dbReference type="Pfam" id="PF08757">
    <property type="entry name" value="CotH"/>
    <property type="match status" value="1"/>
</dbReference>
<dbReference type="AlphaFoldDB" id="A0A1Y1X9W4"/>
<accession>A0A1Y1X9W4</accession>
<proteinExistence type="predicted"/>
<reference evidence="1 2" key="2">
    <citation type="submission" date="2016-08" db="EMBL/GenBank/DDBJ databases">
        <title>Pervasive Adenine N6-methylation of Active Genes in Fungi.</title>
        <authorList>
            <consortium name="DOE Joint Genome Institute"/>
            <person name="Mondo S.J."/>
            <person name="Dannebaum R.O."/>
            <person name="Kuo R.C."/>
            <person name="Labutti K."/>
            <person name="Haridas S."/>
            <person name="Kuo A."/>
            <person name="Salamov A."/>
            <person name="Ahrendt S.R."/>
            <person name="Lipzen A."/>
            <person name="Sullivan W."/>
            <person name="Andreopoulos W.B."/>
            <person name="Clum A."/>
            <person name="Lindquist E."/>
            <person name="Daum C."/>
            <person name="Ramamoorthy G.K."/>
            <person name="Gryganskyi A."/>
            <person name="Culley D."/>
            <person name="Magnuson J.K."/>
            <person name="James T.Y."/>
            <person name="O'Malley M.A."/>
            <person name="Stajich J.E."/>
            <person name="Spatafora J.W."/>
            <person name="Visel A."/>
            <person name="Grigoriev I.V."/>
        </authorList>
    </citation>
    <scope>NUCLEOTIDE SEQUENCE [LARGE SCALE GENOMIC DNA]</scope>
    <source>
        <strain evidence="1 2">S4</strain>
    </source>
</reference>